<reference evidence="2" key="2">
    <citation type="journal article" date="2015" name="Fish Shellfish Immunol.">
        <title>Early steps in the European eel (Anguilla anguilla)-Vibrio vulnificus interaction in the gills: Role of the RtxA13 toxin.</title>
        <authorList>
            <person name="Callol A."/>
            <person name="Pajuelo D."/>
            <person name="Ebbesson L."/>
            <person name="Teles M."/>
            <person name="MacKenzie S."/>
            <person name="Amaro C."/>
        </authorList>
    </citation>
    <scope>NUCLEOTIDE SEQUENCE</scope>
</reference>
<evidence type="ECO:0000256" key="1">
    <source>
        <dbReference type="SAM" id="Phobius"/>
    </source>
</evidence>
<keyword evidence="1" id="KW-1133">Transmembrane helix</keyword>
<protein>
    <submittedName>
        <fullName evidence="2">Uncharacterized protein</fullName>
    </submittedName>
</protein>
<reference evidence="2" key="1">
    <citation type="submission" date="2014-11" db="EMBL/GenBank/DDBJ databases">
        <authorList>
            <person name="Amaro Gonzalez C."/>
        </authorList>
    </citation>
    <scope>NUCLEOTIDE SEQUENCE</scope>
</reference>
<dbReference type="AlphaFoldDB" id="A0A0E9XJ86"/>
<name>A0A0E9XJ86_ANGAN</name>
<keyword evidence="1" id="KW-0472">Membrane</keyword>
<sequence length="61" mass="7109">MRSLQDFIPYFLCCIKKLFFLNFSYSVLFSSLQIPRSHCSGSPFDRSVLQIAREVVQSMVQ</sequence>
<keyword evidence="1" id="KW-0812">Transmembrane</keyword>
<accession>A0A0E9XJ86</accession>
<dbReference type="EMBL" id="GBXM01005795">
    <property type="protein sequence ID" value="JAI02783.1"/>
    <property type="molecule type" value="Transcribed_RNA"/>
</dbReference>
<evidence type="ECO:0000313" key="2">
    <source>
        <dbReference type="EMBL" id="JAI02783.1"/>
    </source>
</evidence>
<feature type="transmembrane region" description="Helical" evidence="1">
    <location>
        <begin position="7"/>
        <end position="29"/>
    </location>
</feature>
<proteinExistence type="predicted"/>
<organism evidence="2">
    <name type="scientific">Anguilla anguilla</name>
    <name type="common">European freshwater eel</name>
    <name type="synonym">Muraena anguilla</name>
    <dbReference type="NCBI Taxonomy" id="7936"/>
    <lineage>
        <taxon>Eukaryota</taxon>
        <taxon>Metazoa</taxon>
        <taxon>Chordata</taxon>
        <taxon>Craniata</taxon>
        <taxon>Vertebrata</taxon>
        <taxon>Euteleostomi</taxon>
        <taxon>Actinopterygii</taxon>
        <taxon>Neopterygii</taxon>
        <taxon>Teleostei</taxon>
        <taxon>Anguilliformes</taxon>
        <taxon>Anguillidae</taxon>
        <taxon>Anguilla</taxon>
    </lineage>
</organism>